<keyword evidence="3" id="KW-0238">DNA-binding</keyword>
<dbReference type="CDD" id="cd17294">
    <property type="entry name" value="RMtype1_S_MmaC7ORF19P_TRD1-CR1_like"/>
    <property type="match status" value="1"/>
</dbReference>
<evidence type="ECO:0000256" key="2">
    <source>
        <dbReference type="ARBA" id="ARBA00022747"/>
    </source>
</evidence>
<name>A0ABQ5TWD4_9GAMM</name>
<reference evidence="6" key="1">
    <citation type="journal article" date="2014" name="Int. J. Syst. Evol. Microbiol.">
        <title>Complete genome of a new Firmicutes species belonging to the dominant human colonic microbiota ('Ruminococcus bicirculans') reveals two chromosomes and a selective capacity to utilize plant glucans.</title>
        <authorList>
            <consortium name="NISC Comparative Sequencing Program"/>
            <person name="Wegmann U."/>
            <person name="Louis P."/>
            <person name="Goesmann A."/>
            <person name="Henrissat B."/>
            <person name="Duncan S.H."/>
            <person name="Flint H.J."/>
        </authorList>
    </citation>
    <scope>NUCLEOTIDE SEQUENCE</scope>
    <source>
        <strain evidence="6">NBRC 102424</strain>
    </source>
</reference>
<comment type="similarity">
    <text evidence="1">Belongs to the type-I restriction system S methylase family.</text>
</comment>
<dbReference type="Gene3D" id="1.10.287.1120">
    <property type="entry name" value="Bipartite methylase S protein"/>
    <property type="match status" value="1"/>
</dbReference>
<feature type="coiled-coil region" evidence="4">
    <location>
        <begin position="181"/>
        <end position="212"/>
    </location>
</feature>
<dbReference type="InterPro" id="IPR052021">
    <property type="entry name" value="Type-I_RS_S_subunit"/>
</dbReference>
<reference evidence="6" key="2">
    <citation type="submission" date="2023-01" db="EMBL/GenBank/DDBJ databases">
        <title>Draft genome sequence of Methylophaga thalassica strain NBRC 102424.</title>
        <authorList>
            <person name="Sun Q."/>
            <person name="Mori K."/>
        </authorList>
    </citation>
    <scope>NUCLEOTIDE SEQUENCE</scope>
    <source>
        <strain evidence="6">NBRC 102424</strain>
    </source>
</reference>
<evidence type="ECO:0000259" key="5">
    <source>
        <dbReference type="Pfam" id="PF01420"/>
    </source>
</evidence>
<keyword evidence="7" id="KW-1185">Reference proteome</keyword>
<dbReference type="Proteomes" id="UP001161423">
    <property type="component" value="Unassembled WGS sequence"/>
</dbReference>
<dbReference type="InterPro" id="IPR044946">
    <property type="entry name" value="Restrct_endonuc_typeI_TRD_sf"/>
</dbReference>
<dbReference type="InterPro" id="IPR000055">
    <property type="entry name" value="Restrct_endonuc_typeI_TRD"/>
</dbReference>
<evidence type="ECO:0000313" key="7">
    <source>
        <dbReference type="Proteomes" id="UP001161423"/>
    </source>
</evidence>
<evidence type="ECO:0000256" key="1">
    <source>
        <dbReference type="ARBA" id="ARBA00010923"/>
    </source>
</evidence>
<sequence>MKYAKYPSYKIPNVEWLDTQPEQWSDGSLRWFAKIYAGGTPSKTNEAYWQNGTIPWLNSGSVNQSLITQASAFITNDAYANSSAKWIPAGSLVIALAGQGKTKGMVAQLSIEATCNQSMAAIVPNSNLEPRFLYWWLNSNYQNIRNMAGGDLRDGLNLEMVASIQCPIPSSSEQIQIAAFLDRETAKIDRLIEKQQRLIELLEEKRQAAISNAVTKGLNPDAPMKVSGVEWLGEIPSHWEVKQLKRLIKALESGVSVNATDVPATASEYGVLKTSCVYTRFFRPEENKTVFEEELDRLKCPVRAGSIIISRMNTPDLVGASAFVELDHENLFLPDRLWQTVFDDSVKVNPEYLSYFMMIKSFREQISLYAAGTSSSMQNIAQEDYLSIPVCFPALDEQTQIVEHIKEQLGKLESLGSKANKTVELLRERRTALISAAVTGKIDVRDQVPQDVEKVVAS</sequence>
<accession>A0ABQ5TWD4</accession>
<dbReference type="SUPFAM" id="SSF116734">
    <property type="entry name" value="DNA methylase specificity domain"/>
    <property type="match status" value="2"/>
</dbReference>
<comment type="caution">
    <text evidence="6">The sequence shown here is derived from an EMBL/GenBank/DDBJ whole genome shotgun (WGS) entry which is preliminary data.</text>
</comment>
<evidence type="ECO:0000313" key="6">
    <source>
        <dbReference type="EMBL" id="GLQ00106.1"/>
    </source>
</evidence>
<evidence type="ECO:0000256" key="4">
    <source>
        <dbReference type="SAM" id="Coils"/>
    </source>
</evidence>
<dbReference type="EMBL" id="BSND01000005">
    <property type="protein sequence ID" value="GLQ00106.1"/>
    <property type="molecule type" value="Genomic_DNA"/>
</dbReference>
<dbReference type="RefSeq" id="WP_284723226.1">
    <property type="nucleotide sequence ID" value="NZ_BSND01000005.1"/>
</dbReference>
<dbReference type="PANTHER" id="PTHR30408:SF12">
    <property type="entry name" value="TYPE I RESTRICTION ENZYME MJAVIII SPECIFICITY SUBUNIT"/>
    <property type="match status" value="1"/>
</dbReference>
<evidence type="ECO:0000256" key="3">
    <source>
        <dbReference type="ARBA" id="ARBA00023125"/>
    </source>
</evidence>
<protein>
    <submittedName>
        <fullName evidence="6">Type I restriction-modification protein subunit S</fullName>
    </submittedName>
</protein>
<keyword evidence="2" id="KW-0680">Restriction system</keyword>
<proteinExistence type="inferred from homology"/>
<feature type="domain" description="Type I restriction modification DNA specificity" evidence="5">
    <location>
        <begin position="21"/>
        <end position="197"/>
    </location>
</feature>
<organism evidence="6 7">
    <name type="scientific">Methylophaga thalassica</name>
    <dbReference type="NCBI Taxonomy" id="40223"/>
    <lineage>
        <taxon>Bacteria</taxon>
        <taxon>Pseudomonadati</taxon>
        <taxon>Pseudomonadota</taxon>
        <taxon>Gammaproteobacteria</taxon>
        <taxon>Thiotrichales</taxon>
        <taxon>Piscirickettsiaceae</taxon>
        <taxon>Methylophaga</taxon>
    </lineage>
</organism>
<dbReference type="Gene3D" id="3.90.220.20">
    <property type="entry name" value="DNA methylase specificity domains"/>
    <property type="match status" value="2"/>
</dbReference>
<dbReference type="Pfam" id="PF01420">
    <property type="entry name" value="Methylase_S"/>
    <property type="match status" value="1"/>
</dbReference>
<gene>
    <name evidence="6" type="ORF">GCM10007891_19590</name>
</gene>
<keyword evidence="4" id="KW-0175">Coiled coil</keyword>
<dbReference type="PANTHER" id="PTHR30408">
    <property type="entry name" value="TYPE-1 RESTRICTION ENZYME ECOKI SPECIFICITY PROTEIN"/>
    <property type="match status" value="1"/>
</dbReference>